<dbReference type="EMBL" id="CM044702">
    <property type="protein sequence ID" value="KAI5678126.1"/>
    <property type="molecule type" value="Genomic_DNA"/>
</dbReference>
<keyword evidence="2" id="KW-1185">Reference proteome</keyword>
<reference evidence="2" key="1">
    <citation type="journal article" date="2023" name="Nat. Plants">
        <title>Single-cell RNA sequencing provides a high-resolution roadmap for understanding the multicellular compartmentation of specialized metabolism.</title>
        <authorList>
            <person name="Sun S."/>
            <person name="Shen X."/>
            <person name="Li Y."/>
            <person name="Li Y."/>
            <person name="Wang S."/>
            <person name="Li R."/>
            <person name="Zhang H."/>
            <person name="Shen G."/>
            <person name="Guo B."/>
            <person name="Wei J."/>
            <person name="Xu J."/>
            <person name="St-Pierre B."/>
            <person name="Chen S."/>
            <person name="Sun C."/>
        </authorList>
    </citation>
    <scope>NUCLEOTIDE SEQUENCE [LARGE SCALE GENOMIC DNA]</scope>
</reference>
<evidence type="ECO:0000313" key="2">
    <source>
        <dbReference type="Proteomes" id="UP001060085"/>
    </source>
</evidence>
<organism evidence="1 2">
    <name type="scientific">Catharanthus roseus</name>
    <name type="common">Madagascar periwinkle</name>
    <name type="synonym">Vinca rosea</name>
    <dbReference type="NCBI Taxonomy" id="4058"/>
    <lineage>
        <taxon>Eukaryota</taxon>
        <taxon>Viridiplantae</taxon>
        <taxon>Streptophyta</taxon>
        <taxon>Embryophyta</taxon>
        <taxon>Tracheophyta</taxon>
        <taxon>Spermatophyta</taxon>
        <taxon>Magnoliopsida</taxon>
        <taxon>eudicotyledons</taxon>
        <taxon>Gunneridae</taxon>
        <taxon>Pentapetalae</taxon>
        <taxon>asterids</taxon>
        <taxon>lamiids</taxon>
        <taxon>Gentianales</taxon>
        <taxon>Apocynaceae</taxon>
        <taxon>Rauvolfioideae</taxon>
        <taxon>Vinceae</taxon>
        <taxon>Catharanthinae</taxon>
        <taxon>Catharanthus</taxon>
    </lineage>
</organism>
<protein>
    <submittedName>
        <fullName evidence="1">Uncharacterized protein</fullName>
    </submittedName>
</protein>
<evidence type="ECO:0000313" key="1">
    <source>
        <dbReference type="EMBL" id="KAI5678126.1"/>
    </source>
</evidence>
<name>A0ACC0BZS0_CATRO</name>
<gene>
    <name evidence="1" type="ORF">M9H77_09076</name>
</gene>
<accession>A0ACC0BZS0</accession>
<comment type="caution">
    <text evidence="1">The sequence shown here is derived from an EMBL/GenBank/DDBJ whole genome shotgun (WGS) entry which is preliminary data.</text>
</comment>
<sequence>MVRPGARRGDDDLGAVTDRTGQVEGRAVTASSRGVRGRHSTSDISSTSTSYDPYAHTPSLPIRMSGLDPTQHFSRTQIPLNDSSGPGLQLGAQFFEQLAGSLPMDSSYSNAEYRATARGNSLFDVGPAPGKGKGLTGSFMSVMSKIAGSRQKRSEKSRPPTNPTQRKKSKNDGWEQTGPADGGPQDPVIVPSYSGHDRGILKSRSRCVSPTGWTPSDPAVLHSVGGFAWGAAALAYLYRSLGQASRTDANELSGCWSLLEGC</sequence>
<dbReference type="Proteomes" id="UP001060085">
    <property type="component" value="Linkage Group LG02"/>
</dbReference>
<proteinExistence type="predicted"/>